<comment type="similarity">
    <text evidence="1">Belongs to the V-ATPase V0D/AC39 subunit family.</text>
</comment>
<evidence type="ECO:0000256" key="1">
    <source>
        <dbReference type="ARBA" id="ARBA00006709"/>
    </source>
</evidence>
<dbReference type="NCBIfam" id="NF002266">
    <property type="entry name" value="PRK01198.1-2"/>
    <property type="match status" value="1"/>
</dbReference>
<evidence type="ECO:0000313" key="4">
    <source>
        <dbReference type="EMBL" id="GIM29552.1"/>
    </source>
</evidence>
<dbReference type="InterPro" id="IPR036079">
    <property type="entry name" value="ATPase_csu/dsu_sf"/>
</dbReference>
<keyword evidence="3" id="KW-0406">Ion transport</keyword>
<dbReference type="Gene3D" id="1.20.1690.10">
    <property type="entry name" value="V-type ATP synthase subunit C domain"/>
    <property type="match status" value="2"/>
</dbReference>
<dbReference type="AlphaFoldDB" id="A0A919VGU4"/>
<dbReference type="InterPro" id="IPR002843">
    <property type="entry name" value="ATPase_V0-cplx_csu/dsu"/>
</dbReference>
<evidence type="ECO:0000256" key="2">
    <source>
        <dbReference type="ARBA" id="ARBA00022448"/>
    </source>
</evidence>
<dbReference type="Gene3D" id="1.10.132.50">
    <property type="entry name" value="ATP synthase (C/AC39) subunit, domain 3"/>
    <property type="match status" value="1"/>
</dbReference>
<evidence type="ECO:0000313" key="5">
    <source>
        <dbReference type="Proteomes" id="UP000679179"/>
    </source>
</evidence>
<dbReference type="Proteomes" id="UP000679179">
    <property type="component" value="Unassembled WGS sequence"/>
</dbReference>
<dbReference type="SUPFAM" id="SSF103486">
    <property type="entry name" value="V-type ATP synthase subunit C"/>
    <property type="match status" value="1"/>
</dbReference>
<dbReference type="RefSeq" id="WP_212904246.1">
    <property type="nucleotide sequence ID" value="NZ_BOPZ01000019.1"/>
</dbReference>
<keyword evidence="2" id="KW-0813">Transport</keyword>
<reference evidence="4" key="1">
    <citation type="submission" date="2021-03" db="EMBL/GenBank/DDBJ databases">
        <title>Taxonomic study of Clostridium polyendosporum from meadow-gley soil under rice.</title>
        <authorList>
            <person name="Kobayashi H."/>
            <person name="Tanizawa Y."/>
            <person name="Yagura M."/>
        </authorList>
    </citation>
    <scope>NUCLEOTIDE SEQUENCE</scope>
    <source>
        <strain evidence="4">JCM 30710</strain>
    </source>
</reference>
<dbReference type="PANTHER" id="PTHR38682:SF1">
    <property type="entry name" value="V-TYPE ATP SYNTHASE SUBUNIT C"/>
    <property type="match status" value="1"/>
</dbReference>
<gene>
    <name evidence="4" type="primary">ntpC</name>
    <name evidence="4" type="ORF">CPJCM30710_22180</name>
</gene>
<comment type="caution">
    <text evidence="4">The sequence shown here is derived from an EMBL/GenBank/DDBJ whole genome shotgun (WGS) entry which is preliminary data.</text>
</comment>
<keyword evidence="5" id="KW-1185">Reference proteome</keyword>
<dbReference type="InterPro" id="IPR035067">
    <property type="entry name" value="V-type_ATPase_csu/dsu"/>
</dbReference>
<dbReference type="InterPro" id="IPR044911">
    <property type="entry name" value="V-type_ATPase_csu/dsu_dom_3"/>
</dbReference>
<accession>A0A919VGU4</accession>
<dbReference type="EMBL" id="BOPZ01000019">
    <property type="protein sequence ID" value="GIM29552.1"/>
    <property type="molecule type" value="Genomic_DNA"/>
</dbReference>
<dbReference type="GO" id="GO:0046961">
    <property type="term" value="F:proton-transporting ATPase activity, rotational mechanism"/>
    <property type="evidence" value="ECO:0007669"/>
    <property type="project" value="InterPro"/>
</dbReference>
<proteinExistence type="inferred from homology"/>
<evidence type="ECO:0000256" key="3">
    <source>
        <dbReference type="ARBA" id="ARBA00023065"/>
    </source>
</evidence>
<dbReference type="PANTHER" id="PTHR38682">
    <property type="entry name" value="V-TYPE ATP SYNTHASE SUBUNIT C"/>
    <property type="match status" value="1"/>
</dbReference>
<dbReference type="InterPro" id="IPR050873">
    <property type="entry name" value="V-ATPase_V0D/AC39_subunit"/>
</dbReference>
<organism evidence="4 5">
    <name type="scientific">Clostridium polyendosporum</name>
    <dbReference type="NCBI Taxonomy" id="69208"/>
    <lineage>
        <taxon>Bacteria</taxon>
        <taxon>Bacillati</taxon>
        <taxon>Bacillota</taxon>
        <taxon>Clostridia</taxon>
        <taxon>Eubacteriales</taxon>
        <taxon>Clostridiaceae</taxon>
        <taxon>Clostridium</taxon>
    </lineage>
</organism>
<sequence>MNEMQFAQVIPRLRVLETRLLDKAKFDRMIDASSAQEVLRVLQETEYANVMHNVKRAEDYEMILSGELKRVYQLIYNISPVKEVVDVMAIKYDYHNLKVLLKEKFLDKDFSNMIIHVGKVEVSKLKYAVDNEYYRDLEATMRKSIEEVVIDFTSNKDPQRIDIIFDKYMFEEMVQISKNIGDRFLEKYIESWIDLTNIRTLLRIKKQNKSREFFLSVIIKGGTIDKDKLLALLSDSVENIPGKLFYTNYAEILRVGIEAYSKNGSVNILEKLSDNYIMEFMKNAKYVSFGIEPLIAYTFAKESEIKIIRIIMVGKLNNIAGEVIRERLRDCYV</sequence>
<dbReference type="Pfam" id="PF01992">
    <property type="entry name" value="vATP-synt_AC39"/>
    <property type="match status" value="1"/>
</dbReference>
<name>A0A919VGU4_9CLOT</name>
<protein>
    <submittedName>
        <fullName evidence="4">ATP synthase subunit C</fullName>
    </submittedName>
</protein>